<organism evidence="4 5">
    <name type="scientific">Gekko japonicus</name>
    <name type="common">Schlegel's Japanese gecko</name>
    <dbReference type="NCBI Taxonomy" id="146911"/>
    <lineage>
        <taxon>Eukaryota</taxon>
        <taxon>Metazoa</taxon>
        <taxon>Chordata</taxon>
        <taxon>Craniata</taxon>
        <taxon>Vertebrata</taxon>
        <taxon>Euteleostomi</taxon>
        <taxon>Lepidosauria</taxon>
        <taxon>Squamata</taxon>
        <taxon>Bifurcata</taxon>
        <taxon>Gekkota</taxon>
        <taxon>Gekkonidae</taxon>
        <taxon>Gekkoninae</taxon>
        <taxon>Gekko</taxon>
    </lineage>
</organism>
<gene>
    <name evidence="5" type="primary">LOC107107298</name>
</gene>
<protein>
    <submittedName>
        <fullName evidence="5">Zona pellucida sperm-binding protein 3-like</fullName>
    </submittedName>
</protein>
<dbReference type="GeneID" id="107107298"/>
<proteinExistence type="predicted"/>
<reference evidence="5" key="1">
    <citation type="submission" date="2025-08" db="UniProtKB">
        <authorList>
            <consortium name="RefSeq"/>
        </authorList>
    </citation>
    <scope>IDENTIFICATION</scope>
</reference>
<sequence>MRQMAKQIKSDFAVSVEDKLLFSLHLMQDNWSAERSSTGFWLGDFLHIQADVYGTSHVPLRLFVDSCVATQAPGKDSTPKYAITDFHGCLADGRIFDVASTFVTPRPQQETLQLTAEAFAGDTKNTICIACHLKVTAADEEPDLLNKACPFNKHREM</sequence>
<dbReference type="Proteomes" id="UP000694871">
    <property type="component" value="Unplaced"/>
</dbReference>
<keyword evidence="2" id="KW-0325">Glycoprotein</keyword>
<dbReference type="PANTHER" id="PTHR11576">
    <property type="entry name" value="ZONA PELLUCIDA SPERM-BINDING PROTEIN 3"/>
    <property type="match status" value="1"/>
</dbReference>
<dbReference type="InterPro" id="IPR048290">
    <property type="entry name" value="ZP_chr"/>
</dbReference>
<name>A0ABM1JNM8_GEKJA</name>
<evidence type="ECO:0000256" key="1">
    <source>
        <dbReference type="ARBA" id="ARBA00023157"/>
    </source>
</evidence>
<dbReference type="InterPro" id="IPR042235">
    <property type="entry name" value="ZP-C_dom"/>
</dbReference>
<dbReference type="PROSITE" id="PS51034">
    <property type="entry name" value="ZP_2"/>
    <property type="match status" value="1"/>
</dbReference>
<evidence type="ECO:0000313" key="5">
    <source>
        <dbReference type="RefSeq" id="XP_015263065.1"/>
    </source>
</evidence>
<dbReference type="InterPro" id="IPR001507">
    <property type="entry name" value="ZP_dom"/>
</dbReference>
<keyword evidence="4" id="KW-1185">Reference proteome</keyword>
<feature type="domain" description="ZP" evidence="3">
    <location>
        <begin position="1"/>
        <end position="156"/>
    </location>
</feature>
<dbReference type="Gene3D" id="2.60.40.4100">
    <property type="entry name" value="Zona pellucida, ZP-C domain"/>
    <property type="match status" value="1"/>
</dbReference>
<dbReference type="Pfam" id="PF00100">
    <property type="entry name" value="Zona_pellucida"/>
    <property type="match status" value="1"/>
</dbReference>
<dbReference type="RefSeq" id="XP_015263065.1">
    <property type="nucleotide sequence ID" value="XM_015407579.1"/>
</dbReference>
<accession>A0ABM1JNM8</accession>
<dbReference type="InterPro" id="IPR055355">
    <property type="entry name" value="ZP-C"/>
</dbReference>
<evidence type="ECO:0000313" key="4">
    <source>
        <dbReference type="Proteomes" id="UP000694871"/>
    </source>
</evidence>
<dbReference type="PANTHER" id="PTHR11576:SF2">
    <property type="entry name" value="ZONA PELLUCIDA SPERM-BINDING PROTEIN 3"/>
    <property type="match status" value="1"/>
</dbReference>
<evidence type="ECO:0000256" key="2">
    <source>
        <dbReference type="ARBA" id="ARBA00023180"/>
    </source>
</evidence>
<evidence type="ECO:0000259" key="3">
    <source>
        <dbReference type="PROSITE" id="PS51034"/>
    </source>
</evidence>
<dbReference type="PRINTS" id="PR00023">
    <property type="entry name" value="ZPELLUCIDA"/>
</dbReference>
<keyword evidence="1" id="KW-1015">Disulfide bond</keyword>